<dbReference type="EMBL" id="JAHQIW010005410">
    <property type="protein sequence ID" value="KAJ1365948.1"/>
    <property type="molecule type" value="Genomic_DNA"/>
</dbReference>
<protein>
    <submittedName>
        <fullName evidence="1">Uncharacterized protein</fullName>
    </submittedName>
</protein>
<evidence type="ECO:0000313" key="1">
    <source>
        <dbReference type="EMBL" id="KAJ1365948.1"/>
    </source>
</evidence>
<name>A0AAD5WD28_PARTN</name>
<comment type="caution">
    <text evidence="1">The sequence shown here is derived from an EMBL/GenBank/DDBJ whole genome shotgun (WGS) entry which is preliminary data.</text>
</comment>
<organism evidence="1 2">
    <name type="scientific">Parelaphostrongylus tenuis</name>
    <name type="common">Meningeal worm</name>
    <dbReference type="NCBI Taxonomy" id="148309"/>
    <lineage>
        <taxon>Eukaryota</taxon>
        <taxon>Metazoa</taxon>
        <taxon>Ecdysozoa</taxon>
        <taxon>Nematoda</taxon>
        <taxon>Chromadorea</taxon>
        <taxon>Rhabditida</taxon>
        <taxon>Rhabditina</taxon>
        <taxon>Rhabditomorpha</taxon>
        <taxon>Strongyloidea</taxon>
        <taxon>Metastrongylidae</taxon>
        <taxon>Parelaphostrongylus</taxon>
    </lineage>
</organism>
<keyword evidence="2" id="KW-1185">Reference proteome</keyword>
<sequence length="70" mass="7976">MLGEFPLVETIELSHGLEYHYFPVIGYGSLKELYTMSKRNEYVVPRVLPSKIRHAISSVRNRTTPGPGQD</sequence>
<evidence type="ECO:0000313" key="2">
    <source>
        <dbReference type="Proteomes" id="UP001196413"/>
    </source>
</evidence>
<dbReference type="AlphaFoldDB" id="A0AAD5WD28"/>
<gene>
    <name evidence="1" type="ORF">KIN20_026435</name>
</gene>
<dbReference type="Proteomes" id="UP001196413">
    <property type="component" value="Unassembled WGS sequence"/>
</dbReference>
<reference evidence="1" key="1">
    <citation type="submission" date="2021-06" db="EMBL/GenBank/DDBJ databases">
        <title>Parelaphostrongylus tenuis whole genome reference sequence.</title>
        <authorList>
            <person name="Garwood T.J."/>
            <person name="Larsen P.A."/>
            <person name="Fountain-Jones N.M."/>
            <person name="Garbe J.R."/>
            <person name="Macchietto M.G."/>
            <person name="Kania S.A."/>
            <person name="Gerhold R.W."/>
            <person name="Richards J.E."/>
            <person name="Wolf T.M."/>
        </authorList>
    </citation>
    <scope>NUCLEOTIDE SEQUENCE</scope>
    <source>
        <strain evidence="1">MNPRO001-30</strain>
        <tissue evidence="1">Meninges</tissue>
    </source>
</reference>
<accession>A0AAD5WD28</accession>
<proteinExistence type="predicted"/>